<organism evidence="1 2">
    <name type="scientific">Methylobacterium cerastii</name>
    <dbReference type="NCBI Taxonomy" id="932741"/>
    <lineage>
        <taxon>Bacteria</taxon>
        <taxon>Pseudomonadati</taxon>
        <taxon>Pseudomonadota</taxon>
        <taxon>Alphaproteobacteria</taxon>
        <taxon>Hyphomicrobiales</taxon>
        <taxon>Methylobacteriaceae</taxon>
        <taxon>Methylobacterium</taxon>
    </lineage>
</organism>
<dbReference type="EMBL" id="BPQG01000123">
    <property type="protein sequence ID" value="GJD47192.1"/>
    <property type="molecule type" value="Genomic_DNA"/>
</dbReference>
<gene>
    <name evidence="1" type="ORF">AFCDBAGC_5078</name>
</gene>
<keyword evidence="2" id="KW-1185">Reference proteome</keyword>
<sequence>MERLCDLRGHRLVVECPPCKRRGAYDLARLRRRFGEHADLYDVYLQLTQSCGRQKLAGSRQPNQYGRTCRAAIGVEGGDGRTGLPSRT</sequence>
<dbReference type="Proteomes" id="UP001055117">
    <property type="component" value="Unassembled WGS sequence"/>
</dbReference>
<name>A0ABQ4QPR4_9HYPH</name>
<reference evidence="1 2" key="1">
    <citation type="journal article" date="2021" name="Front. Microbiol.">
        <title>Comprehensive Comparative Genomics and Phenotyping of Methylobacterium Species.</title>
        <authorList>
            <person name="Alessa O."/>
            <person name="Ogura Y."/>
            <person name="Fujitani Y."/>
            <person name="Takami H."/>
            <person name="Hayashi T."/>
            <person name="Sahin N."/>
            <person name="Tani A."/>
        </authorList>
    </citation>
    <scope>NUCLEOTIDE SEQUENCE [LARGE SCALE GENOMIC DNA]</scope>
    <source>
        <strain evidence="1 2">DSM 23679</strain>
    </source>
</reference>
<evidence type="ECO:0000313" key="2">
    <source>
        <dbReference type="Proteomes" id="UP001055117"/>
    </source>
</evidence>
<proteinExistence type="predicted"/>
<accession>A0ABQ4QPR4</accession>
<comment type="caution">
    <text evidence="1">The sequence shown here is derived from an EMBL/GenBank/DDBJ whole genome shotgun (WGS) entry which is preliminary data.</text>
</comment>
<evidence type="ECO:0008006" key="3">
    <source>
        <dbReference type="Google" id="ProtNLM"/>
    </source>
</evidence>
<protein>
    <recommendedName>
        <fullName evidence="3">Transposase</fullName>
    </recommendedName>
</protein>
<evidence type="ECO:0000313" key="1">
    <source>
        <dbReference type="EMBL" id="GJD47192.1"/>
    </source>
</evidence>